<dbReference type="AlphaFoldDB" id="A0A7J6I7M4"/>
<keyword evidence="1" id="KW-0472">Membrane</keyword>
<keyword evidence="1" id="KW-0812">Transmembrane</keyword>
<evidence type="ECO:0000313" key="3">
    <source>
        <dbReference type="Proteomes" id="UP000583929"/>
    </source>
</evidence>
<evidence type="ECO:0000313" key="2">
    <source>
        <dbReference type="EMBL" id="KAF4402999.1"/>
    </source>
</evidence>
<keyword evidence="1" id="KW-1133">Transmembrane helix</keyword>
<dbReference type="EMBL" id="JAATIQ010000006">
    <property type="protein sequence ID" value="KAF4402999.1"/>
    <property type="molecule type" value="Genomic_DNA"/>
</dbReference>
<protein>
    <submittedName>
        <fullName evidence="2">Uncharacterized protein</fullName>
    </submittedName>
</protein>
<evidence type="ECO:0000256" key="1">
    <source>
        <dbReference type="SAM" id="Phobius"/>
    </source>
</evidence>
<sequence length="96" mass="10908">MSIGYYIGRFSFASFGVSHIIIIIIVCHHNKISQLVIHTLRDVISFPLVGDIQDWTHNWKTTCVLLTCILFLATIFWSMGIFISGDTRRTESTTST</sequence>
<dbReference type="Proteomes" id="UP000583929">
    <property type="component" value="Unassembled WGS sequence"/>
</dbReference>
<comment type="caution">
    <text evidence="2">The sequence shown here is derived from an EMBL/GenBank/DDBJ whole genome shotgun (WGS) entry which is preliminary data.</text>
</comment>
<name>A0A7J6I7M4_CANSA</name>
<accession>A0A7J6I7M4</accession>
<feature type="transmembrane region" description="Helical" evidence="1">
    <location>
        <begin position="6"/>
        <end position="27"/>
    </location>
</feature>
<gene>
    <name evidence="2" type="ORF">G4B88_010451</name>
</gene>
<feature type="non-terminal residue" evidence="2">
    <location>
        <position position="1"/>
    </location>
</feature>
<keyword evidence="3" id="KW-1185">Reference proteome</keyword>
<organism evidence="2 3">
    <name type="scientific">Cannabis sativa</name>
    <name type="common">Hemp</name>
    <name type="synonym">Marijuana</name>
    <dbReference type="NCBI Taxonomy" id="3483"/>
    <lineage>
        <taxon>Eukaryota</taxon>
        <taxon>Viridiplantae</taxon>
        <taxon>Streptophyta</taxon>
        <taxon>Embryophyta</taxon>
        <taxon>Tracheophyta</taxon>
        <taxon>Spermatophyta</taxon>
        <taxon>Magnoliopsida</taxon>
        <taxon>eudicotyledons</taxon>
        <taxon>Gunneridae</taxon>
        <taxon>Pentapetalae</taxon>
        <taxon>rosids</taxon>
        <taxon>fabids</taxon>
        <taxon>Rosales</taxon>
        <taxon>Cannabaceae</taxon>
        <taxon>Cannabis</taxon>
    </lineage>
</organism>
<proteinExistence type="predicted"/>
<reference evidence="2 3" key="1">
    <citation type="journal article" date="2020" name="bioRxiv">
        <title>Sequence and annotation of 42 cannabis genomes reveals extensive copy number variation in cannabinoid synthesis and pathogen resistance genes.</title>
        <authorList>
            <person name="Mckernan K.J."/>
            <person name="Helbert Y."/>
            <person name="Kane L.T."/>
            <person name="Ebling H."/>
            <person name="Zhang L."/>
            <person name="Liu B."/>
            <person name="Eaton Z."/>
            <person name="Mclaughlin S."/>
            <person name="Kingan S."/>
            <person name="Baybayan P."/>
            <person name="Concepcion G."/>
            <person name="Jordan M."/>
            <person name="Riva A."/>
            <person name="Barbazuk W."/>
            <person name="Harkins T."/>
        </authorList>
    </citation>
    <scope>NUCLEOTIDE SEQUENCE [LARGE SCALE GENOMIC DNA]</scope>
    <source>
        <strain evidence="3">cv. Jamaican Lion 4</strain>
        <tissue evidence="2">Leaf</tissue>
    </source>
</reference>
<feature type="transmembrane region" description="Helical" evidence="1">
    <location>
        <begin position="63"/>
        <end position="83"/>
    </location>
</feature>